<evidence type="ECO:0000313" key="2">
    <source>
        <dbReference type="Ensembl" id="ENSEASP00005035002.1"/>
    </source>
</evidence>
<dbReference type="AlphaFoldDB" id="A0A9L0ID85"/>
<reference evidence="2 3" key="1">
    <citation type="journal article" date="2020" name="Nat. Commun.">
        <title>Donkey genomes provide new insights into domestication and selection for coat color.</title>
        <authorList>
            <person name="Wang"/>
            <person name="C."/>
            <person name="Li"/>
            <person name="H."/>
            <person name="Guo"/>
            <person name="Y."/>
            <person name="Huang"/>
            <person name="J."/>
            <person name="Sun"/>
            <person name="Y."/>
            <person name="Min"/>
            <person name="J."/>
            <person name="Wang"/>
            <person name="J."/>
            <person name="Fang"/>
            <person name="X."/>
            <person name="Zhao"/>
            <person name="Z."/>
            <person name="Wang"/>
            <person name="S."/>
            <person name="Zhang"/>
            <person name="Y."/>
            <person name="Liu"/>
            <person name="Q."/>
            <person name="Jiang"/>
            <person name="Q."/>
            <person name="Wang"/>
            <person name="X."/>
            <person name="Guo"/>
            <person name="Y."/>
            <person name="Yang"/>
            <person name="C."/>
            <person name="Wang"/>
            <person name="Y."/>
            <person name="Tian"/>
            <person name="F."/>
            <person name="Zhuang"/>
            <person name="G."/>
            <person name="Fan"/>
            <person name="Y."/>
            <person name="Gao"/>
            <person name="Q."/>
            <person name="Li"/>
            <person name="Y."/>
            <person name="Ju"/>
            <person name="Z."/>
            <person name="Li"/>
            <person name="J."/>
            <person name="Li"/>
            <person name="R."/>
            <person name="Hou"/>
            <person name="M."/>
            <person name="Yang"/>
            <person name="G."/>
            <person name="Liu"/>
            <person name="G."/>
            <person name="Liu"/>
            <person name="W."/>
            <person name="Guo"/>
            <person name="J."/>
            <person name="Pan"/>
            <person name="S."/>
            <person name="Fan"/>
            <person name="G."/>
            <person name="Zhang"/>
            <person name="W."/>
            <person name="Zhang"/>
            <person name="R."/>
            <person name="Yu"/>
            <person name="J."/>
            <person name="Zhang"/>
            <person name="X."/>
            <person name="Yin"/>
            <person name="Q."/>
            <person name="Ji"/>
            <person name="C."/>
            <person name="Jin"/>
            <person name="Y."/>
            <person name="Yue"/>
            <person name="G."/>
            <person name="Liu"/>
            <person name="M."/>
            <person name="Xu"/>
            <person name="J."/>
            <person name="Liu"/>
            <person name="S."/>
            <person name="Jordana"/>
            <person name="J."/>
            <person name="Noce"/>
            <person name="A."/>
            <person name="Amills"/>
            <person name="M."/>
            <person name="Wu"/>
            <person name="D.D."/>
            <person name="Li"/>
            <person name="S."/>
            <person name="Zhou"/>
            <person name="X. and Zhong"/>
            <person name="J."/>
        </authorList>
    </citation>
    <scope>NUCLEOTIDE SEQUENCE [LARGE SCALE GENOMIC DNA]</scope>
</reference>
<name>A0A9L0ID85_EQUAS</name>
<organism evidence="2 3">
    <name type="scientific">Equus asinus</name>
    <name type="common">Donkey</name>
    <name type="synonym">Equus africanus asinus</name>
    <dbReference type="NCBI Taxonomy" id="9793"/>
    <lineage>
        <taxon>Eukaryota</taxon>
        <taxon>Metazoa</taxon>
        <taxon>Chordata</taxon>
        <taxon>Craniata</taxon>
        <taxon>Vertebrata</taxon>
        <taxon>Euteleostomi</taxon>
        <taxon>Mammalia</taxon>
        <taxon>Eutheria</taxon>
        <taxon>Laurasiatheria</taxon>
        <taxon>Perissodactyla</taxon>
        <taxon>Equidae</taxon>
        <taxon>Equus</taxon>
    </lineage>
</organism>
<dbReference type="SMART" id="SM00406">
    <property type="entry name" value="IGv"/>
    <property type="match status" value="1"/>
</dbReference>
<sequence>MFICVFRFPLPACADSAILPLHISGNNSQTHLHHEQWFQYWRLLGTLVPAEAREPCSVSPVLLVRLRYAPGLFPSHFSGSKDASANAGHLLISGLQPEDEADYYCDMWLDRPKAHPVLHTHEEVRCKPPSTLLALCHWNGCDSDQVCFRE</sequence>
<keyword evidence="3" id="KW-1185">Reference proteome</keyword>
<feature type="domain" description="Immunoglobulin V-set" evidence="1">
    <location>
        <begin position="16"/>
        <end position="107"/>
    </location>
</feature>
<protein>
    <recommendedName>
        <fullName evidence="1">Immunoglobulin V-set domain-containing protein</fullName>
    </recommendedName>
</protein>
<reference evidence="2" key="3">
    <citation type="submission" date="2025-09" db="UniProtKB">
        <authorList>
            <consortium name="Ensembl"/>
        </authorList>
    </citation>
    <scope>IDENTIFICATION</scope>
</reference>
<dbReference type="Gene3D" id="2.60.40.10">
    <property type="entry name" value="Immunoglobulins"/>
    <property type="match status" value="1"/>
</dbReference>
<reference evidence="2" key="2">
    <citation type="submission" date="2025-08" db="UniProtKB">
        <authorList>
            <consortium name="Ensembl"/>
        </authorList>
    </citation>
    <scope>IDENTIFICATION</scope>
</reference>
<dbReference type="InterPro" id="IPR013106">
    <property type="entry name" value="Ig_V-set"/>
</dbReference>
<evidence type="ECO:0000259" key="1">
    <source>
        <dbReference type="SMART" id="SM00406"/>
    </source>
</evidence>
<proteinExistence type="predicted"/>
<evidence type="ECO:0000313" key="3">
    <source>
        <dbReference type="Proteomes" id="UP000694387"/>
    </source>
</evidence>
<dbReference type="InterPro" id="IPR013783">
    <property type="entry name" value="Ig-like_fold"/>
</dbReference>
<accession>A0A9L0ID85</accession>
<dbReference type="InterPro" id="IPR036179">
    <property type="entry name" value="Ig-like_dom_sf"/>
</dbReference>
<dbReference type="Proteomes" id="UP000694387">
    <property type="component" value="Chromosome 8"/>
</dbReference>
<dbReference type="Ensembl" id="ENSEAST00005067278.1">
    <property type="protein sequence ID" value="ENSEASP00005035002.1"/>
    <property type="gene ID" value="ENSEASG00005037131.1"/>
</dbReference>
<dbReference type="SUPFAM" id="SSF48726">
    <property type="entry name" value="Immunoglobulin"/>
    <property type="match status" value="1"/>
</dbReference>